<dbReference type="InterPro" id="IPR042104">
    <property type="entry name" value="PKS_dehydratase_sf"/>
</dbReference>
<feature type="domain" description="PKS/mFAS DH" evidence="9">
    <location>
        <begin position="591"/>
        <end position="930"/>
    </location>
</feature>
<dbReference type="InterPro" id="IPR016036">
    <property type="entry name" value="Malonyl_transacylase_ACP-bd"/>
</dbReference>
<dbReference type="PANTHER" id="PTHR43775">
    <property type="entry name" value="FATTY ACID SYNTHASE"/>
    <property type="match status" value="1"/>
</dbReference>
<dbReference type="InterPro" id="IPR001227">
    <property type="entry name" value="Ac_transferase_dom_sf"/>
</dbReference>
<evidence type="ECO:0000256" key="1">
    <source>
        <dbReference type="ARBA" id="ARBA00005179"/>
    </source>
</evidence>
<dbReference type="SMART" id="SM00827">
    <property type="entry name" value="PKS_AT"/>
    <property type="match status" value="1"/>
</dbReference>
<evidence type="ECO:0000259" key="8">
    <source>
        <dbReference type="PROSITE" id="PS52004"/>
    </source>
</evidence>
<dbReference type="Pfam" id="PF14765">
    <property type="entry name" value="PS-DH"/>
    <property type="match status" value="1"/>
</dbReference>
<feature type="compositionally biased region" description="Basic and acidic residues" evidence="7">
    <location>
        <begin position="958"/>
        <end position="967"/>
    </location>
</feature>
<dbReference type="Gene3D" id="3.30.70.250">
    <property type="entry name" value="Malonyl-CoA ACP transacylase, ACP-binding"/>
    <property type="match status" value="1"/>
</dbReference>
<dbReference type="EMBL" id="PEDP01002404">
    <property type="protein sequence ID" value="POS82686.1"/>
    <property type="molecule type" value="Genomic_DNA"/>
</dbReference>
<dbReference type="PROSITE" id="PS52019">
    <property type="entry name" value="PKS_MFAS_DH"/>
    <property type="match status" value="1"/>
</dbReference>
<reference evidence="10 11" key="1">
    <citation type="submission" date="2017-10" db="EMBL/GenBank/DDBJ databases">
        <title>Development of genomic resources for the powdery mildew, Erysiphe pulchra.</title>
        <authorList>
            <person name="Wadl P.A."/>
            <person name="Mack B.M."/>
            <person name="Moore G."/>
            <person name="Beltz S.B."/>
        </authorList>
    </citation>
    <scope>NUCLEOTIDE SEQUENCE [LARGE SCALE GENOMIC DNA]</scope>
    <source>
        <strain evidence="10">Cflorida</strain>
    </source>
</reference>
<dbReference type="InterPro" id="IPR049551">
    <property type="entry name" value="PKS_DH_C"/>
</dbReference>
<dbReference type="InterPro" id="IPR016039">
    <property type="entry name" value="Thiolase-like"/>
</dbReference>
<evidence type="ECO:0000256" key="5">
    <source>
        <dbReference type="ARBA" id="ARBA00023268"/>
    </source>
</evidence>
<evidence type="ECO:0000256" key="6">
    <source>
        <dbReference type="PROSITE-ProRule" id="PRU01363"/>
    </source>
</evidence>
<dbReference type="InterPro" id="IPR029063">
    <property type="entry name" value="SAM-dependent_MTases_sf"/>
</dbReference>
<dbReference type="Gene3D" id="3.40.366.10">
    <property type="entry name" value="Malonyl-Coenzyme A Acyl Carrier Protein, domain 2"/>
    <property type="match status" value="1"/>
</dbReference>
<sequence>MSRATDSAALLTASTVGTQSGIPYVVDPTTKYNGPCLVPASKGPIGAHPKNGDIRSEYPSHAVAVVGMAGRFPGAKSVDALWDLLEAGKSTVEPAPTERIGLGHLPPDNPSRMWWGNFLDDVDAFDHEFFRITAREAQTWDPQQRIMLEVAYEALEDGGQFGASLPSRNRDFGCYIGAVMNNYYDNVACHKASAYATKGTSRCYISGAVSHFFGWTGPAITLDTACSSSMVAVHAACKAIIAGECSRAIAGGTNLITSPHDYRNLAAAGFLSPTGQCKPFDSDADGYCRAEGVGVVVLKSLATAIEENDRVLGVIVGSAVSQSGNVGHIAVPDTRAQVSSSKSTGYCEPFAGGSILCRSARNGHEGGRSHRDGGLARVYCSSPHIVAIPRHLAPWPGTARAACVASYGAAGSNAAILVREMSTRHAGGEREGTAQPKIQGEQPLFVSAATRDMLSLRCSEILLWLTKQKDDRSQSLELSDVLFNISIRANHALLHTFCTTVSSMDGLELRLAEVAKESMVSRKIGSAKPTILVLGGQERKYVGLSRQCYQEWQGLRRNLDQCHESLIDMGHGGLYPGIFQTAPLADLKTFHAALFASQYSSAKGVDRFGPQSRRGGGPQLRASLIEKHWGSERGAMLSLSAPTRVVDRMLEALEAKIDYAQVACYNGPESHVVVGSEHAIKVLERHIDSRSDLRGSVVAQRLDVTHGFHSVYTEAVQPALEKLAKKSPRADTDDINPQNRVVGVVSLRSRDQTNAVAGFKDFRISDVRRRYQGIVDDESAERMQGNHVYRAFDSVVTYGEIFRRIKSIACVGTEAAGEIEWNRRCGDTHVAAATDTQSIDGFMQAAGFLVNYFNNDDFQGSLFICQKIDQIDFADAIPTDAHNLSFYSRMRMDSEDAAIADVLVLDARQQQVLFAASGLQFKKLSRVPLARSLRAANAVAPCSTDGLRKQIHTGRKPASRDGSESGHRPSHRRKVLEVLANVTGTPPEGSERFESIAGHGHSLVNPHVIQQHRGVRRMRDWPKKMTSTAVEYEQVERDEENQVSVASSEPKHDASLDVDSSAVDLDYLAAVYPSHTRLFLAYIVEAFGRIGCDLATMAAGEAMPEMQNILPRHKRLLHRFFLALVEARILIETPEGTFVRTEQHVDKARAADLHSAAMRHWPEHGSLHQLMHAVGSRTAGCLTGVFDGLQILFGDQANETALREFYQHWPLFKGATKSLAKIVLRVAGLLGRTGKIQILEVGAGTGGTTRPLLAALQVAEMPFDYHFTDASPHLVNAARESLDGIAGLTFGVLDVEEQPPKDLEGAYDVVLASNCIHATRDLEQSLGHLRCLLREDGIFALVEITRRLNIFDLVFGLLDGWWRFNDNRTHCLADEHHWSSKLMAAGFQDVMWTDVGNPEAQVVRVATASPRTTLRRKASKAVEKTRVCEVVYKTSGELDILADVYCPARADPAVTLPI</sequence>
<dbReference type="PROSITE" id="PS00606">
    <property type="entry name" value="KS3_1"/>
    <property type="match status" value="1"/>
</dbReference>
<evidence type="ECO:0000256" key="2">
    <source>
        <dbReference type="ARBA" id="ARBA00022450"/>
    </source>
</evidence>
<dbReference type="GO" id="GO:0044550">
    <property type="term" value="P:secondary metabolite biosynthetic process"/>
    <property type="evidence" value="ECO:0007669"/>
    <property type="project" value="TreeGrafter"/>
</dbReference>
<evidence type="ECO:0000256" key="4">
    <source>
        <dbReference type="ARBA" id="ARBA00022679"/>
    </source>
</evidence>
<proteinExistence type="predicted"/>
<dbReference type="InterPro" id="IPR041068">
    <property type="entry name" value="HTH_51"/>
</dbReference>
<dbReference type="SUPFAM" id="SSF53901">
    <property type="entry name" value="Thiolase-like"/>
    <property type="match status" value="2"/>
</dbReference>
<dbReference type="Pfam" id="PF18558">
    <property type="entry name" value="HTH_51"/>
    <property type="match status" value="1"/>
</dbReference>
<evidence type="ECO:0000259" key="9">
    <source>
        <dbReference type="PROSITE" id="PS52019"/>
    </source>
</evidence>
<dbReference type="InterPro" id="IPR020841">
    <property type="entry name" value="PKS_Beta-ketoAc_synthase_dom"/>
</dbReference>
<evidence type="ECO:0008006" key="12">
    <source>
        <dbReference type="Google" id="ProtNLM"/>
    </source>
</evidence>
<keyword evidence="11" id="KW-1185">Reference proteome</keyword>
<organism evidence="10 11">
    <name type="scientific">Erysiphe pulchra</name>
    <dbReference type="NCBI Taxonomy" id="225359"/>
    <lineage>
        <taxon>Eukaryota</taxon>
        <taxon>Fungi</taxon>
        <taxon>Dikarya</taxon>
        <taxon>Ascomycota</taxon>
        <taxon>Pezizomycotina</taxon>
        <taxon>Leotiomycetes</taxon>
        <taxon>Erysiphales</taxon>
        <taxon>Erysiphaceae</taxon>
        <taxon>Erysiphe</taxon>
    </lineage>
</organism>
<dbReference type="Pfam" id="PF00109">
    <property type="entry name" value="ketoacyl-synt"/>
    <property type="match status" value="1"/>
</dbReference>
<evidence type="ECO:0000256" key="3">
    <source>
        <dbReference type="ARBA" id="ARBA00022553"/>
    </source>
</evidence>
<dbReference type="GO" id="GO:0004315">
    <property type="term" value="F:3-oxoacyl-[acyl-carrier-protein] synthase activity"/>
    <property type="evidence" value="ECO:0007669"/>
    <property type="project" value="InterPro"/>
</dbReference>
<dbReference type="CDD" id="cd02440">
    <property type="entry name" value="AdoMet_MTases"/>
    <property type="match status" value="1"/>
</dbReference>
<evidence type="ECO:0000313" key="10">
    <source>
        <dbReference type="EMBL" id="POS82686.1"/>
    </source>
</evidence>
<feature type="region of interest" description="Disordered" evidence="7">
    <location>
        <begin position="944"/>
        <end position="974"/>
    </location>
</feature>
<gene>
    <name evidence="10" type="ORF">EPUL_004777</name>
</gene>
<keyword evidence="2" id="KW-0596">Phosphopantetheine</keyword>
<dbReference type="InterPro" id="IPR018201">
    <property type="entry name" value="Ketoacyl_synth_AS"/>
</dbReference>
<feature type="active site" description="Proton donor; for dehydratase activity" evidence="6">
    <location>
        <position position="840"/>
    </location>
</feature>
<dbReference type="GO" id="GO:0004312">
    <property type="term" value="F:fatty acid synthase activity"/>
    <property type="evidence" value="ECO:0007669"/>
    <property type="project" value="TreeGrafter"/>
</dbReference>
<feature type="region of interest" description="N-terminal hotdog fold" evidence="6">
    <location>
        <begin position="591"/>
        <end position="752"/>
    </location>
</feature>
<dbReference type="Gene3D" id="3.10.129.110">
    <property type="entry name" value="Polyketide synthase dehydratase"/>
    <property type="match status" value="1"/>
</dbReference>
<feature type="active site" description="Proton acceptor; for dehydratase activity" evidence="6">
    <location>
        <position position="628"/>
    </location>
</feature>
<dbReference type="Gene3D" id="3.30.70.3290">
    <property type="match status" value="1"/>
</dbReference>
<dbReference type="SMART" id="SM00825">
    <property type="entry name" value="PKS_KS"/>
    <property type="match status" value="1"/>
</dbReference>
<comment type="pathway">
    <text evidence="1">Secondary metabolite biosynthesis.</text>
</comment>
<dbReference type="PANTHER" id="PTHR43775:SF21">
    <property type="entry name" value="NON-REDUCING POLYKETIDE SYNTHASE AUSA-RELATED"/>
    <property type="match status" value="1"/>
</dbReference>
<dbReference type="InterPro" id="IPR049900">
    <property type="entry name" value="PKS_mFAS_DH"/>
</dbReference>
<keyword evidence="5" id="KW-0511">Multifunctional enzyme</keyword>
<dbReference type="OrthoDB" id="429813at2759"/>
<accession>A0A2S4PKW7</accession>
<name>A0A2S4PKW7_9PEZI</name>
<evidence type="ECO:0000256" key="7">
    <source>
        <dbReference type="SAM" id="MobiDB-lite"/>
    </source>
</evidence>
<protein>
    <recommendedName>
        <fullName evidence="12">Polyketide synthase</fullName>
    </recommendedName>
</protein>
<dbReference type="GO" id="GO:0006633">
    <property type="term" value="P:fatty acid biosynthetic process"/>
    <property type="evidence" value="ECO:0007669"/>
    <property type="project" value="InterPro"/>
</dbReference>
<dbReference type="Gene3D" id="3.40.47.10">
    <property type="match status" value="2"/>
</dbReference>
<dbReference type="SUPFAM" id="SSF55048">
    <property type="entry name" value="Probable ACP-binding domain of malonyl-CoA ACP transacylase"/>
    <property type="match status" value="1"/>
</dbReference>
<evidence type="ECO:0000313" key="11">
    <source>
        <dbReference type="Proteomes" id="UP000237438"/>
    </source>
</evidence>
<dbReference type="InterPro" id="IPR014043">
    <property type="entry name" value="Acyl_transferase_dom"/>
</dbReference>
<comment type="caution">
    <text evidence="10">The sequence shown here is derived from an EMBL/GenBank/DDBJ whole genome shotgun (WGS) entry which is preliminary data.</text>
</comment>
<dbReference type="InterPro" id="IPR050091">
    <property type="entry name" value="PKS_NRPS_Biosynth_Enz"/>
</dbReference>
<dbReference type="PROSITE" id="PS52004">
    <property type="entry name" value="KS3_2"/>
    <property type="match status" value="1"/>
</dbReference>
<feature type="domain" description="Ketosynthase family 3 (KS3)" evidence="8">
    <location>
        <begin position="60"/>
        <end position="496"/>
    </location>
</feature>
<keyword evidence="4" id="KW-0808">Transferase</keyword>
<dbReference type="InterPro" id="IPR014030">
    <property type="entry name" value="Ketoacyl_synth_N"/>
</dbReference>
<keyword evidence="3" id="KW-0597">Phosphoprotein</keyword>
<dbReference type="Proteomes" id="UP000237438">
    <property type="component" value="Unassembled WGS sequence"/>
</dbReference>
<dbReference type="Gene3D" id="3.40.50.150">
    <property type="entry name" value="Vaccinia Virus protein VP39"/>
    <property type="match status" value="1"/>
</dbReference>
<feature type="non-terminal residue" evidence="10">
    <location>
        <position position="1458"/>
    </location>
</feature>
<dbReference type="SUPFAM" id="SSF53335">
    <property type="entry name" value="S-adenosyl-L-methionine-dependent methyltransferases"/>
    <property type="match status" value="1"/>
</dbReference>
<dbReference type="Pfam" id="PF08242">
    <property type="entry name" value="Methyltransf_12"/>
    <property type="match status" value="1"/>
</dbReference>
<feature type="region of interest" description="Disordered" evidence="7">
    <location>
        <begin position="1032"/>
        <end position="1055"/>
    </location>
</feature>
<dbReference type="STRING" id="225359.A0A2S4PKW7"/>
<feature type="region of interest" description="C-terminal hotdog fold" evidence="6">
    <location>
        <begin position="780"/>
        <end position="930"/>
    </location>
</feature>
<dbReference type="CDD" id="cd00833">
    <property type="entry name" value="PKS"/>
    <property type="match status" value="1"/>
</dbReference>
<dbReference type="InterPro" id="IPR013217">
    <property type="entry name" value="Methyltransf_12"/>
</dbReference>